<gene>
    <name evidence="2" type="ORF">PFRI_00590</name>
</gene>
<dbReference type="EMBL" id="MLCB01000005">
    <property type="protein sequence ID" value="OJI95695.1"/>
    <property type="molecule type" value="Genomic_DNA"/>
</dbReference>
<proteinExistence type="predicted"/>
<reference evidence="2 3" key="1">
    <citation type="submission" date="2016-10" db="EMBL/GenBank/DDBJ databases">
        <title>Genome sequence of Planktotalea frisia SH6-1.</title>
        <authorList>
            <person name="Poehlein A."/>
            <person name="Bakenhus I."/>
            <person name="Voget S."/>
            <person name="Brinkhoff T."/>
            <person name="Simon M."/>
        </authorList>
    </citation>
    <scope>NUCLEOTIDE SEQUENCE [LARGE SCALE GENOMIC DNA]</scope>
    <source>
        <strain evidence="2 3">SH6-1</strain>
    </source>
</reference>
<evidence type="ECO:0008006" key="4">
    <source>
        <dbReference type="Google" id="ProtNLM"/>
    </source>
</evidence>
<evidence type="ECO:0000256" key="1">
    <source>
        <dbReference type="SAM" id="SignalP"/>
    </source>
</evidence>
<feature type="signal peptide" evidence="1">
    <location>
        <begin position="1"/>
        <end position="20"/>
    </location>
</feature>
<keyword evidence="1" id="KW-0732">Signal</keyword>
<dbReference type="OrthoDB" id="7853416at2"/>
<accession>A0A1L9P2E4</accession>
<feature type="chain" id="PRO_5012950847" description="Outer membrane protein beta-barrel domain-containing protein" evidence="1">
    <location>
        <begin position="21"/>
        <end position="218"/>
    </location>
</feature>
<keyword evidence="3" id="KW-1185">Reference proteome</keyword>
<name>A0A1L9P2E4_9RHOB</name>
<dbReference type="STRING" id="696762.PFRI_00590"/>
<sequence length="218" mass="22222">MKFMLTAASAIALMASGAFAQDSGMRFGLGLSTLGANLEGAYRINQNWGVRGVLSGGISTKNLGGGGTQTIDGVTYNTSGQLGGFALLGDYYTGSSGFRVSGGAFVSNTNFSGSTTASLSNPITIGGTTLTGGQTANASVEFKRKISPMLSVGYDWNIGRSFTLSGEVGAIGMGGLNVALSAPAAPADDVASEIQNINDELSKFGVYPYIAITASYRF</sequence>
<protein>
    <recommendedName>
        <fullName evidence="4">Outer membrane protein beta-barrel domain-containing protein</fullName>
    </recommendedName>
</protein>
<comment type="caution">
    <text evidence="2">The sequence shown here is derived from an EMBL/GenBank/DDBJ whole genome shotgun (WGS) entry which is preliminary data.</text>
</comment>
<dbReference type="AlphaFoldDB" id="A0A1L9P2E4"/>
<evidence type="ECO:0000313" key="3">
    <source>
        <dbReference type="Proteomes" id="UP000184514"/>
    </source>
</evidence>
<dbReference type="RefSeq" id="WP_072628773.1">
    <property type="nucleotide sequence ID" value="NZ_MLCB01000005.1"/>
</dbReference>
<evidence type="ECO:0000313" key="2">
    <source>
        <dbReference type="EMBL" id="OJI95695.1"/>
    </source>
</evidence>
<dbReference type="Gene3D" id="2.40.160.170">
    <property type="match status" value="1"/>
</dbReference>
<organism evidence="2 3">
    <name type="scientific">Planktotalea frisia</name>
    <dbReference type="NCBI Taxonomy" id="696762"/>
    <lineage>
        <taxon>Bacteria</taxon>
        <taxon>Pseudomonadati</taxon>
        <taxon>Pseudomonadota</taxon>
        <taxon>Alphaproteobacteria</taxon>
        <taxon>Rhodobacterales</taxon>
        <taxon>Paracoccaceae</taxon>
        <taxon>Planktotalea</taxon>
    </lineage>
</organism>
<dbReference type="Proteomes" id="UP000184514">
    <property type="component" value="Unassembled WGS sequence"/>
</dbReference>